<reference evidence="2" key="1">
    <citation type="submission" date="2020-04" db="EMBL/GenBank/DDBJ databases">
        <authorList>
            <person name="Alioto T."/>
            <person name="Alioto T."/>
            <person name="Gomez Garrido J."/>
        </authorList>
    </citation>
    <scope>NUCLEOTIDE SEQUENCE</scope>
    <source>
        <strain evidence="2">A484AB</strain>
    </source>
</reference>
<dbReference type="InterPro" id="IPR002209">
    <property type="entry name" value="Fibroblast_GF_fam"/>
</dbReference>
<dbReference type="EMBL" id="CACRXK020018324">
    <property type="protein sequence ID" value="CAB4032335.1"/>
    <property type="molecule type" value="Genomic_DNA"/>
</dbReference>
<sequence length="176" mass="19523">MVSQIKNSLSSTRTFLYTPPLWNIRMVLLLTLFLVYELSSTIEAKSHTLSGTYMNRTVVSKSGRHLTIGKQGITGEYSYSPYAKLSIRTVGFNSEITIKAVKMDKYLAMDSTGKVYLVVNETKEAVFSELRVITGFFSIRSESYPSKYLAISGTGSVSGGTNTKSDDTMFVLLFTT</sequence>
<gene>
    <name evidence="2" type="ORF">PACLA_8A069815</name>
</gene>
<organism evidence="2 3">
    <name type="scientific">Paramuricea clavata</name>
    <name type="common">Red gorgonian</name>
    <name type="synonym">Violescent sea-whip</name>
    <dbReference type="NCBI Taxonomy" id="317549"/>
    <lineage>
        <taxon>Eukaryota</taxon>
        <taxon>Metazoa</taxon>
        <taxon>Cnidaria</taxon>
        <taxon>Anthozoa</taxon>
        <taxon>Octocorallia</taxon>
        <taxon>Malacalcyonacea</taxon>
        <taxon>Plexauridae</taxon>
        <taxon>Paramuricea</taxon>
    </lineage>
</organism>
<dbReference type="InterPro" id="IPR008996">
    <property type="entry name" value="IL1/FGF"/>
</dbReference>
<comment type="caution">
    <text evidence="2">The sequence shown here is derived from an EMBL/GenBank/DDBJ whole genome shotgun (WGS) entry which is preliminary data.</text>
</comment>
<dbReference type="OrthoDB" id="5978641at2759"/>
<dbReference type="SUPFAM" id="SSF50353">
    <property type="entry name" value="Cytokine"/>
    <property type="match status" value="1"/>
</dbReference>
<evidence type="ECO:0000313" key="3">
    <source>
        <dbReference type="Proteomes" id="UP001152795"/>
    </source>
</evidence>
<dbReference type="InterPro" id="IPR056378">
    <property type="entry name" value="Let-756-like_FGF"/>
</dbReference>
<dbReference type="Proteomes" id="UP001152795">
    <property type="component" value="Unassembled WGS sequence"/>
</dbReference>
<dbReference type="PANTHER" id="PTHR11486">
    <property type="entry name" value="FIBROBLAST GROWTH FACTOR"/>
    <property type="match status" value="1"/>
</dbReference>
<dbReference type="Gene3D" id="2.80.10.50">
    <property type="match status" value="1"/>
</dbReference>
<keyword evidence="3" id="KW-1185">Reference proteome</keyword>
<dbReference type="GO" id="GO:0008083">
    <property type="term" value="F:growth factor activity"/>
    <property type="evidence" value="ECO:0007669"/>
    <property type="project" value="InterPro"/>
</dbReference>
<protein>
    <submittedName>
        <fullName evidence="2">Fibroblast growth factor 2</fullName>
    </submittedName>
</protein>
<accession>A0A6S7JIX4</accession>
<name>A0A6S7JIX4_PARCT</name>
<proteinExistence type="inferred from homology"/>
<evidence type="ECO:0000256" key="1">
    <source>
        <dbReference type="ARBA" id="ARBA00007936"/>
    </source>
</evidence>
<dbReference type="CDD" id="cd00058">
    <property type="entry name" value="beta-trefoil_FGF"/>
    <property type="match status" value="1"/>
</dbReference>
<comment type="similarity">
    <text evidence="1">Belongs to the heparin-binding growth factors family.</text>
</comment>
<evidence type="ECO:0000313" key="2">
    <source>
        <dbReference type="EMBL" id="CAB4032335.1"/>
    </source>
</evidence>
<dbReference type="AlphaFoldDB" id="A0A6S7JIX4"/>
<dbReference type="Pfam" id="PF00167">
    <property type="entry name" value="FGF"/>
    <property type="match status" value="1"/>
</dbReference>